<dbReference type="SUPFAM" id="SSF53335">
    <property type="entry name" value="S-adenosyl-L-methionine-dependent methyltransferases"/>
    <property type="match status" value="1"/>
</dbReference>
<accession>A0A6J6XDR6</accession>
<organism evidence="4">
    <name type="scientific">freshwater metagenome</name>
    <dbReference type="NCBI Taxonomy" id="449393"/>
    <lineage>
        <taxon>unclassified sequences</taxon>
        <taxon>metagenomes</taxon>
        <taxon>ecological metagenomes</taxon>
    </lineage>
</organism>
<dbReference type="GO" id="GO:0070043">
    <property type="term" value="F:rRNA (guanine-N7-)-methyltransferase activity"/>
    <property type="evidence" value="ECO:0007669"/>
    <property type="project" value="TreeGrafter"/>
</dbReference>
<reference evidence="4" key="1">
    <citation type="submission" date="2020-05" db="EMBL/GenBank/DDBJ databases">
        <authorList>
            <person name="Chiriac C."/>
            <person name="Salcher M."/>
            <person name="Ghai R."/>
            <person name="Kavagutti S V."/>
        </authorList>
    </citation>
    <scope>NUCLEOTIDE SEQUENCE</scope>
</reference>
<proteinExistence type="predicted"/>
<sequence length="197" mass="20535">MGPLELLLAESQRIGLIGPGDLGTAIGQARAFAEALPPDVRRLVDVGSGGGLPGLVVLADRPDIDVTLVDRKERSCDVLRRAVRALGAMDRARVVLADLETLGQDPVWRGAFDAATARGVASPAEVAELVLPLVRPGGILVVSVAGAGEAWPDDGLARLGATVRRREAGLMVVEAGDCPSVFPRRRRVPAVFDGGPQ</sequence>
<evidence type="ECO:0000256" key="3">
    <source>
        <dbReference type="ARBA" id="ARBA00022679"/>
    </source>
</evidence>
<dbReference type="Gene3D" id="3.40.50.150">
    <property type="entry name" value="Vaccinia Virus protein VP39"/>
    <property type="match status" value="1"/>
</dbReference>
<dbReference type="InterPro" id="IPR029063">
    <property type="entry name" value="SAM-dependent_MTases_sf"/>
</dbReference>
<dbReference type="InterPro" id="IPR003682">
    <property type="entry name" value="rRNA_ssu_MeTfrase_G"/>
</dbReference>
<name>A0A6J6XDR6_9ZZZZ</name>
<gene>
    <name evidence="4" type="ORF">UFOPK3001_00593</name>
</gene>
<dbReference type="EMBL" id="CAFAAJ010000027">
    <property type="protein sequence ID" value="CAB4795351.1"/>
    <property type="molecule type" value="Genomic_DNA"/>
</dbReference>
<keyword evidence="3" id="KW-0808">Transferase</keyword>
<keyword evidence="1" id="KW-0963">Cytoplasm</keyword>
<evidence type="ECO:0000256" key="1">
    <source>
        <dbReference type="ARBA" id="ARBA00022490"/>
    </source>
</evidence>
<dbReference type="Pfam" id="PF02527">
    <property type="entry name" value="GidB"/>
    <property type="match status" value="1"/>
</dbReference>
<evidence type="ECO:0000313" key="4">
    <source>
        <dbReference type="EMBL" id="CAB4795351.1"/>
    </source>
</evidence>
<dbReference type="PANTHER" id="PTHR31760:SF0">
    <property type="entry name" value="S-ADENOSYL-L-METHIONINE-DEPENDENT METHYLTRANSFERASES SUPERFAMILY PROTEIN"/>
    <property type="match status" value="1"/>
</dbReference>
<dbReference type="AlphaFoldDB" id="A0A6J6XDR6"/>
<dbReference type="GO" id="GO:0005829">
    <property type="term" value="C:cytosol"/>
    <property type="evidence" value="ECO:0007669"/>
    <property type="project" value="TreeGrafter"/>
</dbReference>
<keyword evidence="2" id="KW-0698">rRNA processing</keyword>
<dbReference type="CDD" id="cd02440">
    <property type="entry name" value="AdoMet_MTases"/>
    <property type="match status" value="1"/>
</dbReference>
<dbReference type="PANTHER" id="PTHR31760">
    <property type="entry name" value="S-ADENOSYL-L-METHIONINE-DEPENDENT METHYLTRANSFERASES SUPERFAMILY PROTEIN"/>
    <property type="match status" value="1"/>
</dbReference>
<protein>
    <submittedName>
        <fullName evidence="4">Unannotated protein</fullName>
    </submittedName>
</protein>
<evidence type="ECO:0000256" key="2">
    <source>
        <dbReference type="ARBA" id="ARBA00022552"/>
    </source>
</evidence>